<comment type="catalytic activity">
    <reaction evidence="1">
        <text>D-ribulose 5-phosphate = D-xylulose 5-phosphate</text>
        <dbReference type="Rhea" id="RHEA:13677"/>
        <dbReference type="ChEBI" id="CHEBI:57737"/>
        <dbReference type="ChEBI" id="CHEBI:58121"/>
        <dbReference type="EC" id="5.1.3.1"/>
    </reaction>
</comment>
<dbReference type="InterPro" id="IPR011060">
    <property type="entry name" value="RibuloseP-bd_barrel"/>
</dbReference>
<comment type="caution">
    <text evidence="11">The sequence shown here is derived from an EMBL/GenBank/DDBJ whole genome shotgun (WGS) entry which is preliminary data.</text>
</comment>
<reference evidence="11" key="1">
    <citation type="submission" date="2013-12" db="EMBL/GenBank/DDBJ databases">
        <authorList>
            <person name="Omoto C.K."/>
            <person name="Sibley D."/>
            <person name="Venepally P."/>
            <person name="Hadjithomas M."/>
            <person name="Karamycheva S."/>
            <person name="Brunk B."/>
            <person name="Roos D."/>
            <person name="Caler E."/>
            <person name="Lorenzi H."/>
        </authorList>
    </citation>
    <scope>NUCLEOTIDE SEQUENCE</scope>
</reference>
<dbReference type="OMA" id="EMISVHY"/>
<evidence type="ECO:0000256" key="9">
    <source>
        <dbReference type="ARBA" id="ARBA00023235"/>
    </source>
</evidence>
<evidence type="ECO:0000256" key="10">
    <source>
        <dbReference type="ARBA" id="ARBA00030599"/>
    </source>
</evidence>
<name>A0A023B2N3_GRENI</name>
<dbReference type="GO" id="GO:0046872">
    <property type="term" value="F:metal ion binding"/>
    <property type="evidence" value="ECO:0007669"/>
    <property type="project" value="UniProtKB-KW"/>
</dbReference>
<dbReference type="PROSITE" id="PS01086">
    <property type="entry name" value="RIBUL_P_3_EPIMER_2"/>
    <property type="match status" value="1"/>
</dbReference>
<dbReference type="GO" id="GO:0005737">
    <property type="term" value="C:cytoplasm"/>
    <property type="evidence" value="ECO:0007669"/>
    <property type="project" value="UniProtKB-ARBA"/>
</dbReference>
<dbReference type="AlphaFoldDB" id="A0A023B2N3"/>
<dbReference type="InterPro" id="IPR013785">
    <property type="entry name" value="Aldolase_TIM"/>
</dbReference>
<comment type="cofactor">
    <cofactor evidence="2">
        <name>Mn(2+)</name>
        <dbReference type="ChEBI" id="CHEBI:29035"/>
    </cofactor>
</comment>
<dbReference type="FunFam" id="3.20.20.70:FF:000004">
    <property type="entry name" value="Ribulose-phosphate 3-epimerase"/>
    <property type="match status" value="1"/>
</dbReference>
<accession>A0A023B2N3</accession>
<dbReference type="Pfam" id="PF00834">
    <property type="entry name" value="Ribul_P_3_epim"/>
    <property type="match status" value="1"/>
</dbReference>
<sequence length="220" mass="24601">MDPIIAPCILSADLTQLESEIRTVVPQVEWLHIDIMDGHFVPDISIGPGVIQSIRRSFKEVKLDCHLMTKEPSKWLQTLAGACDQFTFHYEAVGEDVGVATDLCRSIRALGMKSSISIKPKTPLEKIYPLLDQDLLDGVLIMTVEPGFGGQSFMPEMLEKVRLLHQKYPNVTIEVEGDINPKTIRSCYDAGARMFVTGRAVLEHNDRKSAIEDLLKPLKN</sequence>
<dbReference type="GO" id="GO:0005975">
    <property type="term" value="P:carbohydrate metabolic process"/>
    <property type="evidence" value="ECO:0007669"/>
    <property type="project" value="InterPro"/>
</dbReference>
<dbReference type="SUPFAM" id="SSF51366">
    <property type="entry name" value="Ribulose-phoshate binding barrel"/>
    <property type="match status" value="1"/>
</dbReference>
<comment type="cofactor">
    <cofactor evidence="4">
        <name>Zn(2+)</name>
        <dbReference type="ChEBI" id="CHEBI:29105"/>
    </cofactor>
</comment>
<dbReference type="Gene3D" id="3.20.20.70">
    <property type="entry name" value="Aldolase class I"/>
    <property type="match status" value="1"/>
</dbReference>
<comment type="similarity">
    <text evidence="6">Belongs to the ribulose-phosphate 3-epimerase family.</text>
</comment>
<proteinExistence type="inferred from homology"/>
<dbReference type="InterPro" id="IPR000056">
    <property type="entry name" value="Ribul_P_3_epim-like"/>
</dbReference>
<dbReference type="OrthoDB" id="1927044at2759"/>
<dbReference type="EMBL" id="AFNH02000876">
    <property type="protein sequence ID" value="EZG55102.1"/>
    <property type="molecule type" value="Genomic_DNA"/>
</dbReference>
<dbReference type="NCBIfam" id="NF004076">
    <property type="entry name" value="PRK05581.1-4"/>
    <property type="match status" value="1"/>
</dbReference>
<comment type="cofactor">
    <cofactor evidence="3">
        <name>Co(2+)</name>
        <dbReference type="ChEBI" id="CHEBI:48828"/>
    </cofactor>
</comment>
<protein>
    <recommendedName>
        <fullName evidence="7">ribulose-phosphate 3-epimerase</fullName>
        <ecNumber evidence="7">5.1.3.1</ecNumber>
    </recommendedName>
    <alternativeName>
        <fullName evidence="10">Pentose-5-phosphate 3-epimerase</fullName>
    </alternativeName>
</protein>
<dbReference type="PANTHER" id="PTHR11749">
    <property type="entry name" value="RIBULOSE-5-PHOSPHATE-3-EPIMERASE"/>
    <property type="match status" value="1"/>
</dbReference>
<evidence type="ECO:0000256" key="2">
    <source>
        <dbReference type="ARBA" id="ARBA00001936"/>
    </source>
</evidence>
<evidence type="ECO:0000256" key="8">
    <source>
        <dbReference type="ARBA" id="ARBA00022723"/>
    </source>
</evidence>
<organism evidence="11 12">
    <name type="scientific">Gregarina niphandrodes</name>
    <name type="common">Septate eugregarine</name>
    <dbReference type="NCBI Taxonomy" id="110365"/>
    <lineage>
        <taxon>Eukaryota</taxon>
        <taxon>Sar</taxon>
        <taxon>Alveolata</taxon>
        <taxon>Apicomplexa</taxon>
        <taxon>Conoidasida</taxon>
        <taxon>Gregarinasina</taxon>
        <taxon>Eugregarinorida</taxon>
        <taxon>Gregarinidae</taxon>
        <taxon>Gregarina</taxon>
    </lineage>
</organism>
<dbReference type="eggNOG" id="KOG3111">
    <property type="taxonomic scope" value="Eukaryota"/>
</dbReference>
<evidence type="ECO:0000256" key="3">
    <source>
        <dbReference type="ARBA" id="ARBA00001941"/>
    </source>
</evidence>
<dbReference type="GeneID" id="22914200"/>
<evidence type="ECO:0000256" key="1">
    <source>
        <dbReference type="ARBA" id="ARBA00001782"/>
    </source>
</evidence>
<evidence type="ECO:0000256" key="5">
    <source>
        <dbReference type="ARBA" id="ARBA00001954"/>
    </source>
</evidence>
<comment type="cofactor">
    <cofactor evidence="5">
        <name>Fe(2+)</name>
        <dbReference type="ChEBI" id="CHEBI:29033"/>
    </cofactor>
</comment>
<keyword evidence="9 11" id="KW-0413">Isomerase</keyword>
<keyword evidence="12" id="KW-1185">Reference proteome</keyword>
<dbReference type="GO" id="GO:0004750">
    <property type="term" value="F:D-ribulose-phosphate 3-epimerase activity"/>
    <property type="evidence" value="ECO:0007669"/>
    <property type="project" value="UniProtKB-EC"/>
</dbReference>
<dbReference type="CDD" id="cd00429">
    <property type="entry name" value="RPE"/>
    <property type="match status" value="1"/>
</dbReference>
<dbReference type="EC" id="5.1.3.1" evidence="7"/>
<keyword evidence="8" id="KW-0479">Metal-binding</keyword>
<evidence type="ECO:0000313" key="12">
    <source>
        <dbReference type="Proteomes" id="UP000019763"/>
    </source>
</evidence>
<dbReference type="RefSeq" id="XP_011131779.1">
    <property type="nucleotide sequence ID" value="XM_011133477.1"/>
</dbReference>
<dbReference type="Proteomes" id="UP000019763">
    <property type="component" value="Unassembled WGS sequence"/>
</dbReference>
<evidence type="ECO:0000256" key="7">
    <source>
        <dbReference type="ARBA" id="ARBA00013188"/>
    </source>
</evidence>
<evidence type="ECO:0000256" key="4">
    <source>
        <dbReference type="ARBA" id="ARBA00001947"/>
    </source>
</evidence>
<evidence type="ECO:0000256" key="6">
    <source>
        <dbReference type="ARBA" id="ARBA00009541"/>
    </source>
</evidence>
<dbReference type="VEuPathDB" id="CryptoDB:GNI_118000"/>
<evidence type="ECO:0000313" key="11">
    <source>
        <dbReference type="EMBL" id="EZG55102.1"/>
    </source>
</evidence>
<gene>
    <name evidence="11" type="ORF">GNI_118000</name>
</gene>